<dbReference type="Pfam" id="PF01467">
    <property type="entry name" value="CTP_transf_like"/>
    <property type="match status" value="1"/>
</dbReference>
<evidence type="ECO:0000256" key="8">
    <source>
        <dbReference type="ARBA" id="ARBA00022840"/>
    </source>
</evidence>
<keyword evidence="7 11" id="KW-0547">Nucleotide-binding</keyword>
<comment type="catalytic activity">
    <reaction evidence="10 11">
        <text>nicotinate beta-D-ribonucleotide + ATP + H(+) = deamido-NAD(+) + diphosphate</text>
        <dbReference type="Rhea" id="RHEA:22860"/>
        <dbReference type="ChEBI" id="CHEBI:15378"/>
        <dbReference type="ChEBI" id="CHEBI:30616"/>
        <dbReference type="ChEBI" id="CHEBI:33019"/>
        <dbReference type="ChEBI" id="CHEBI:57502"/>
        <dbReference type="ChEBI" id="CHEBI:58437"/>
        <dbReference type="EC" id="2.7.7.18"/>
    </reaction>
</comment>
<dbReference type="EC" id="2.7.7.18" evidence="11"/>
<dbReference type="PANTHER" id="PTHR39321">
    <property type="entry name" value="NICOTINATE-NUCLEOTIDE ADENYLYLTRANSFERASE-RELATED"/>
    <property type="match status" value="1"/>
</dbReference>
<evidence type="ECO:0000256" key="10">
    <source>
        <dbReference type="ARBA" id="ARBA00048721"/>
    </source>
</evidence>
<comment type="pathway">
    <text evidence="2 11">Cofactor biosynthesis; NAD(+) biosynthesis; deamido-NAD(+) from nicotinate D-ribonucleotide: step 1/1.</text>
</comment>
<dbReference type="Proteomes" id="UP000071392">
    <property type="component" value="Unassembled WGS sequence"/>
</dbReference>
<keyword evidence="4 11" id="KW-0662">Pyridine nucleotide biosynthesis</keyword>
<protein>
    <recommendedName>
        <fullName evidence="11">Probable nicotinate-nucleotide adenylyltransferase</fullName>
        <ecNumber evidence="11">2.7.7.18</ecNumber>
    </recommendedName>
    <alternativeName>
        <fullName evidence="11">Deamido-NAD(+) diphosphorylase</fullName>
    </alternativeName>
    <alternativeName>
        <fullName evidence="11">Deamido-NAD(+) pyrophosphorylase</fullName>
    </alternativeName>
    <alternativeName>
        <fullName evidence="11">Nicotinate mononucleotide adenylyltransferase</fullName>
        <shortName evidence="11">NaMN adenylyltransferase</shortName>
    </alternativeName>
</protein>
<keyword evidence="6 11" id="KW-0548">Nucleotidyltransferase</keyword>
<evidence type="ECO:0000259" key="12">
    <source>
        <dbReference type="Pfam" id="PF01467"/>
    </source>
</evidence>
<dbReference type="CDD" id="cd02165">
    <property type="entry name" value="NMNAT"/>
    <property type="match status" value="1"/>
</dbReference>
<evidence type="ECO:0000256" key="7">
    <source>
        <dbReference type="ARBA" id="ARBA00022741"/>
    </source>
</evidence>
<dbReference type="SUPFAM" id="SSF52374">
    <property type="entry name" value="Nucleotidylyl transferase"/>
    <property type="match status" value="1"/>
</dbReference>
<gene>
    <name evidence="11" type="primary">nadD</name>
    <name evidence="13" type="ORF">AXK12_00715</name>
</gene>
<organism evidence="13 14">
    <name type="scientific">Cephaloticoccus capnophilus</name>
    <dbReference type="NCBI Taxonomy" id="1548208"/>
    <lineage>
        <taxon>Bacteria</taxon>
        <taxon>Pseudomonadati</taxon>
        <taxon>Verrucomicrobiota</taxon>
        <taxon>Opitutia</taxon>
        <taxon>Opitutales</taxon>
        <taxon>Opitutaceae</taxon>
        <taxon>Cephaloticoccus</taxon>
    </lineage>
</organism>
<dbReference type="NCBIfam" id="TIGR00125">
    <property type="entry name" value="cyt_tran_rel"/>
    <property type="match status" value="1"/>
</dbReference>
<dbReference type="AlphaFoldDB" id="A0A139SU20"/>
<keyword evidence="5 11" id="KW-0808">Transferase</keyword>
<dbReference type="EMBL" id="LSZP01000002">
    <property type="protein sequence ID" value="KXU38073.1"/>
    <property type="molecule type" value="Genomic_DNA"/>
</dbReference>
<proteinExistence type="inferred from homology"/>
<evidence type="ECO:0000256" key="1">
    <source>
        <dbReference type="ARBA" id="ARBA00002324"/>
    </source>
</evidence>
<dbReference type="GO" id="GO:0009435">
    <property type="term" value="P:NAD+ biosynthetic process"/>
    <property type="evidence" value="ECO:0007669"/>
    <property type="project" value="UniProtKB-UniRule"/>
</dbReference>
<evidence type="ECO:0000256" key="2">
    <source>
        <dbReference type="ARBA" id="ARBA00005019"/>
    </source>
</evidence>
<dbReference type="RefSeq" id="WP_068710759.1">
    <property type="nucleotide sequence ID" value="NZ_LSZP01000002.1"/>
</dbReference>
<keyword evidence="14" id="KW-1185">Reference proteome</keyword>
<keyword evidence="9 11" id="KW-0520">NAD</keyword>
<dbReference type="Gene3D" id="3.40.50.620">
    <property type="entry name" value="HUPs"/>
    <property type="match status" value="1"/>
</dbReference>
<evidence type="ECO:0000256" key="11">
    <source>
        <dbReference type="HAMAP-Rule" id="MF_00244"/>
    </source>
</evidence>
<evidence type="ECO:0000256" key="5">
    <source>
        <dbReference type="ARBA" id="ARBA00022679"/>
    </source>
</evidence>
<evidence type="ECO:0000256" key="4">
    <source>
        <dbReference type="ARBA" id="ARBA00022642"/>
    </source>
</evidence>
<dbReference type="GO" id="GO:0004515">
    <property type="term" value="F:nicotinate-nucleotide adenylyltransferase activity"/>
    <property type="evidence" value="ECO:0007669"/>
    <property type="project" value="UniProtKB-UniRule"/>
</dbReference>
<evidence type="ECO:0000256" key="3">
    <source>
        <dbReference type="ARBA" id="ARBA00009014"/>
    </source>
</evidence>
<evidence type="ECO:0000256" key="6">
    <source>
        <dbReference type="ARBA" id="ARBA00022695"/>
    </source>
</evidence>
<accession>A0A139SU20</accession>
<dbReference type="HAMAP" id="MF_00244">
    <property type="entry name" value="NaMN_adenylyltr"/>
    <property type="match status" value="1"/>
</dbReference>
<dbReference type="NCBIfam" id="NF000840">
    <property type="entry name" value="PRK00071.1-3"/>
    <property type="match status" value="1"/>
</dbReference>
<name>A0A139SU20_9BACT</name>
<dbReference type="GO" id="GO:0005524">
    <property type="term" value="F:ATP binding"/>
    <property type="evidence" value="ECO:0007669"/>
    <property type="project" value="UniProtKB-KW"/>
</dbReference>
<dbReference type="OrthoDB" id="5295945at2"/>
<evidence type="ECO:0000313" key="14">
    <source>
        <dbReference type="Proteomes" id="UP000071392"/>
    </source>
</evidence>
<dbReference type="STRING" id="1548208.AXK12_00715"/>
<evidence type="ECO:0000313" key="13">
    <source>
        <dbReference type="EMBL" id="KXU38073.1"/>
    </source>
</evidence>
<comment type="function">
    <text evidence="1 11">Catalyzes the reversible adenylation of nicotinate mononucleotide (NaMN) to nicotinic acid adenine dinucleotide (NaAD).</text>
</comment>
<sequence>MKIGLYGGSFDPVHFGHLIVAQEAYERFGLDRVIFIPAAQSPRKPDTASASAEDRLAMVQAATQDDPRFAVSDIELRRGGVSYTLDTVRELKSRTPSDTFYWIIGADQAARLPEWHAIVQLAQLVEFIAVERPGSPALAPASVPGLRVQRLESRLIDISSTQLRERARRGLPLEYFIPHKALVYLKAHCLYREN</sequence>
<dbReference type="InterPro" id="IPR005248">
    <property type="entry name" value="NadD/NMNAT"/>
</dbReference>
<dbReference type="InterPro" id="IPR004821">
    <property type="entry name" value="Cyt_trans-like"/>
</dbReference>
<comment type="similarity">
    <text evidence="3 11">Belongs to the NadD family.</text>
</comment>
<keyword evidence="8 11" id="KW-0067">ATP-binding</keyword>
<reference evidence="13 14" key="1">
    <citation type="submission" date="2016-02" db="EMBL/GenBank/DDBJ databases">
        <authorList>
            <person name="Wen L."/>
            <person name="He K."/>
            <person name="Yang H."/>
        </authorList>
    </citation>
    <scope>NUCLEOTIDE SEQUENCE [LARGE SCALE GENOMIC DNA]</scope>
    <source>
        <strain evidence="13 14">CV41</strain>
    </source>
</reference>
<evidence type="ECO:0000256" key="9">
    <source>
        <dbReference type="ARBA" id="ARBA00023027"/>
    </source>
</evidence>
<dbReference type="PANTHER" id="PTHR39321:SF3">
    <property type="entry name" value="PHOSPHOPANTETHEINE ADENYLYLTRANSFERASE"/>
    <property type="match status" value="1"/>
</dbReference>
<dbReference type="UniPathway" id="UPA00253">
    <property type="reaction ID" value="UER00332"/>
</dbReference>
<comment type="caution">
    <text evidence="13">The sequence shown here is derived from an EMBL/GenBank/DDBJ whole genome shotgun (WGS) entry which is preliminary data.</text>
</comment>
<feature type="domain" description="Cytidyltransferase-like" evidence="12">
    <location>
        <begin position="5"/>
        <end position="166"/>
    </location>
</feature>
<dbReference type="InterPro" id="IPR014729">
    <property type="entry name" value="Rossmann-like_a/b/a_fold"/>
</dbReference>
<dbReference type="NCBIfam" id="TIGR00482">
    <property type="entry name" value="nicotinate (nicotinamide) nucleotide adenylyltransferase"/>
    <property type="match status" value="1"/>
</dbReference>